<feature type="transmembrane region" description="Helical" evidence="1">
    <location>
        <begin position="38"/>
        <end position="58"/>
    </location>
</feature>
<keyword evidence="1" id="KW-1133">Transmembrane helix</keyword>
<dbReference type="STRING" id="139420.A0A371D0W4"/>
<dbReference type="EMBL" id="KZ857430">
    <property type="protein sequence ID" value="RDX46174.1"/>
    <property type="molecule type" value="Genomic_DNA"/>
</dbReference>
<evidence type="ECO:0000313" key="2">
    <source>
        <dbReference type="EMBL" id="RDX46174.1"/>
    </source>
</evidence>
<dbReference type="AlphaFoldDB" id="A0A371D0W4"/>
<accession>A0A371D0W4</accession>
<dbReference type="PANTHER" id="PTHR39470:SF1">
    <property type="entry name" value="CHORISMATE SYNTHASE PROTEIN"/>
    <property type="match status" value="1"/>
</dbReference>
<keyword evidence="3" id="KW-1185">Reference proteome</keyword>
<feature type="transmembrane region" description="Helical" evidence="1">
    <location>
        <begin position="6"/>
        <end position="26"/>
    </location>
</feature>
<organism evidence="2 3">
    <name type="scientific">Lentinus brumalis</name>
    <dbReference type="NCBI Taxonomy" id="2498619"/>
    <lineage>
        <taxon>Eukaryota</taxon>
        <taxon>Fungi</taxon>
        <taxon>Dikarya</taxon>
        <taxon>Basidiomycota</taxon>
        <taxon>Agaricomycotina</taxon>
        <taxon>Agaricomycetes</taxon>
        <taxon>Polyporales</taxon>
        <taxon>Polyporaceae</taxon>
        <taxon>Lentinus</taxon>
    </lineage>
</organism>
<keyword evidence="1" id="KW-0812">Transmembrane</keyword>
<protein>
    <submittedName>
        <fullName evidence="2">Uncharacterized protein</fullName>
    </submittedName>
</protein>
<name>A0A371D0W4_9APHY</name>
<reference evidence="2 3" key="1">
    <citation type="journal article" date="2018" name="Biotechnol. Biofuels">
        <title>Integrative visual omics of the white-rot fungus Polyporus brumalis exposes the biotechnological potential of its oxidative enzymes for delignifying raw plant biomass.</title>
        <authorList>
            <person name="Miyauchi S."/>
            <person name="Rancon A."/>
            <person name="Drula E."/>
            <person name="Hage H."/>
            <person name="Chaduli D."/>
            <person name="Favel A."/>
            <person name="Grisel S."/>
            <person name="Henrissat B."/>
            <person name="Herpoel-Gimbert I."/>
            <person name="Ruiz-Duenas F.J."/>
            <person name="Chevret D."/>
            <person name="Hainaut M."/>
            <person name="Lin J."/>
            <person name="Wang M."/>
            <person name="Pangilinan J."/>
            <person name="Lipzen A."/>
            <person name="Lesage-Meessen L."/>
            <person name="Navarro D."/>
            <person name="Riley R."/>
            <person name="Grigoriev I.V."/>
            <person name="Zhou S."/>
            <person name="Raouche S."/>
            <person name="Rosso M.N."/>
        </authorList>
    </citation>
    <scope>NUCLEOTIDE SEQUENCE [LARGE SCALE GENOMIC DNA]</scope>
    <source>
        <strain evidence="2 3">BRFM 1820</strain>
    </source>
</reference>
<gene>
    <name evidence="2" type="ORF">OH76DRAFT_1457343</name>
</gene>
<sequence>MPIVSASVDTFVVLATAILIPAIIVLRRQPHSFTVQNGLNILIIFHTLLQLYTIVVRFPPNIFQTLKIPLTTPSETIRAVLLQRAGLPPDAPLPKPLETLLTRLSSFDTRTLYVRFGQSVIQDCEHCTTFDEYAIFAAPRIALGYVKEAAVVGFVTIRGSGHERWRTYAIGALVGAFILEGYKLGTTSVRIPRDGMGVFMWHDNLWLIRHLFFLTLPLLIHFLPRSAPPQSPIPLLAAAHAELRQTRDRLSTARFVHAATQRDPALRAASAEWWDRQRVEGEWARTDEHVRHAAEKLGKGIAEDADGAAGRLRQKVRAILRQMLESVALAPGPAAVVAGR</sequence>
<dbReference type="PANTHER" id="PTHR39470">
    <property type="entry name" value="CHROMOSOME 10, WHOLE GENOME SHOTGUN SEQUENCE"/>
    <property type="match status" value="1"/>
</dbReference>
<evidence type="ECO:0000313" key="3">
    <source>
        <dbReference type="Proteomes" id="UP000256964"/>
    </source>
</evidence>
<evidence type="ECO:0000256" key="1">
    <source>
        <dbReference type="SAM" id="Phobius"/>
    </source>
</evidence>
<dbReference type="OrthoDB" id="4218123at2759"/>
<proteinExistence type="predicted"/>
<dbReference type="Proteomes" id="UP000256964">
    <property type="component" value="Unassembled WGS sequence"/>
</dbReference>
<keyword evidence="1" id="KW-0472">Membrane</keyword>